<dbReference type="SUPFAM" id="SSF52374">
    <property type="entry name" value="Nucleotidylyl transferase"/>
    <property type="match status" value="1"/>
</dbReference>
<sequence>MQKETGEKIQTGIMCGSFNPLHMGHIMIADYICAFENLDEVWMVVTPRCPSDKSADMAAAAIRLDILTRFCLPYQHIWPCDIELRLSPPYYTINTIIALKEQYPEREFILLLGEDNWINFHYWYRSEQIRKEVSILIYPRKDSKASDNLPENVRKVSAPLIGISSTFIRNAIKEDKDIRSFLPIGEYEYLIENKIYIK</sequence>
<dbReference type="GO" id="GO:0004515">
    <property type="term" value="F:nicotinate-nucleotide adenylyltransferase activity"/>
    <property type="evidence" value="ECO:0007669"/>
    <property type="project" value="UniProtKB-UniRule"/>
</dbReference>
<evidence type="ECO:0000256" key="9">
    <source>
        <dbReference type="ARBA" id="ARBA00023027"/>
    </source>
</evidence>
<dbReference type="InterPro" id="IPR005248">
    <property type="entry name" value="NadD/NMNAT"/>
</dbReference>
<dbReference type="GO" id="GO:0005524">
    <property type="term" value="F:ATP binding"/>
    <property type="evidence" value="ECO:0007669"/>
    <property type="project" value="UniProtKB-KW"/>
</dbReference>
<dbReference type="GO" id="GO:0009435">
    <property type="term" value="P:NAD+ biosynthetic process"/>
    <property type="evidence" value="ECO:0007669"/>
    <property type="project" value="UniProtKB-UniRule"/>
</dbReference>
<dbReference type="RefSeq" id="WP_296938255.1">
    <property type="nucleotide sequence ID" value="NZ_LT599032.1"/>
</dbReference>
<evidence type="ECO:0000256" key="4">
    <source>
        <dbReference type="ARBA" id="ARBA00022642"/>
    </source>
</evidence>
<dbReference type="InterPro" id="IPR014729">
    <property type="entry name" value="Rossmann-like_a/b/a_fold"/>
</dbReference>
<dbReference type="PANTHER" id="PTHR39321">
    <property type="entry name" value="NICOTINATE-NUCLEOTIDE ADENYLYLTRANSFERASE-RELATED"/>
    <property type="match status" value="1"/>
</dbReference>
<evidence type="ECO:0000256" key="3">
    <source>
        <dbReference type="ARBA" id="ARBA00009014"/>
    </source>
</evidence>
<evidence type="ECO:0000256" key="2">
    <source>
        <dbReference type="ARBA" id="ARBA00005019"/>
    </source>
</evidence>
<keyword evidence="7 11" id="KW-0547">Nucleotide-binding</keyword>
<comment type="function">
    <text evidence="1 11">Catalyzes the reversible adenylation of nicotinate mononucleotide (NaMN) to nicotinic acid adenine dinucleotide (NaAD).</text>
</comment>
<accession>A0A212IWB3</accession>
<gene>
    <name evidence="11 13" type="primary">nadD</name>
    <name evidence="13" type="ORF">KL86DYS1_10350</name>
</gene>
<dbReference type="InterPro" id="IPR004821">
    <property type="entry name" value="Cyt_trans-like"/>
</dbReference>
<evidence type="ECO:0000256" key="7">
    <source>
        <dbReference type="ARBA" id="ARBA00022741"/>
    </source>
</evidence>
<protein>
    <recommendedName>
        <fullName evidence="11">Probable nicotinate-nucleotide adenylyltransferase</fullName>
        <ecNumber evidence="11">2.7.7.18</ecNumber>
    </recommendedName>
    <alternativeName>
        <fullName evidence="11">Deamido-NAD(+) diphosphorylase</fullName>
    </alternativeName>
    <alternativeName>
        <fullName evidence="11">Deamido-NAD(+) pyrophosphorylase</fullName>
    </alternativeName>
    <alternativeName>
        <fullName evidence="11">Nicotinate mononucleotide adenylyltransferase</fullName>
        <shortName evidence="11">NaMN adenylyltransferase</shortName>
    </alternativeName>
</protein>
<dbReference type="HAMAP" id="MF_00244">
    <property type="entry name" value="NaMN_adenylyltr"/>
    <property type="match status" value="1"/>
</dbReference>
<keyword evidence="9 11" id="KW-0520">NAD</keyword>
<evidence type="ECO:0000313" key="13">
    <source>
        <dbReference type="EMBL" id="SBV91477.1"/>
    </source>
</evidence>
<dbReference type="PANTHER" id="PTHR39321:SF3">
    <property type="entry name" value="PHOSPHOPANTETHEINE ADENYLYLTRANSFERASE"/>
    <property type="match status" value="1"/>
</dbReference>
<keyword evidence="5 11" id="KW-0808">Transferase</keyword>
<comment type="catalytic activity">
    <reaction evidence="10 11">
        <text>nicotinate beta-D-ribonucleotide + ATP + H(+) = deamido-NAD(+) + diphosphate</text>
        <dbReference type="Rhea" id="RHEA:22860"/>
        <dbReference type="ChEBI" id="CHEBI:15378"/>
        <dbReference type="ChEBI" id="CHEBI:30616"/>
        <dbReference type="ChEBI" id="CHEBI:33019"/>
        <dbReference type="ChEBI" id="CHEBI:57502"/>
        <dbReference type="ChEBI" id="CHEBI:58437"/>
        <dbReference type="EC" id="2.7.7.18"/>
    </reaction>
</comment>
<dbReference type="EMBL" id="FLUM01000001">
    <property type="protein sequence ID" value="SBV91477.1"/>
    <property type="molecule type" value="Genomic_DNA"/>
</dbReference>
<dbReference type="UniPathway" id="UPA00253">
    <property type="reaction ID" value="UER00332"/>
</dbReference>
<name>A0A212IWB3_9BACT</name>
<evidence type="ECO:0000256" key="1">
    <source>
        <dbReference type="ARBA" id="ARBA00002324"/>
    </source>
</evidence>
<keyword evidence="6 11" id="KW-0548">Nucleotidyltransferase</keyword>
<comment type="pathway">
    <text evidence="2 11">Cofactor biosynthesis; NAD(+) biosynthesis; deamido-NAD(+) from nicotinate D-ribonucleotide: step 1/1.</text>
</comment>
<evidence type="ECO:0000256" key="11">
    <source>
        <dbReference type="HAMAP-Rule" id="MF_00244"/>
    </source>
</evidence>
<organism evidence="13">
    <name type="scientific">uncultured Dysgonomonas sp</name>
    <dbReference type="NCBI Taxonomy" id="206096"/>
    <lineage>
        <taxon>Bacteria</taxon>
        <taxon>Pseudomonadati</taxon>
        <taxon>Bacteroidota</taxon>
        <taxon>Bacteroidia</taxon>
        <taxon>Bacteroidales</taxon>
        <taxon>Dysgonomonadaceae</taxon>
        <taxon>Dysgonomonas</taxon>
        <taxon>environmental samples</taxon>
    </lineage>
</organism>
<reference evidence="13" key="1">
    <citation type="submission" date="2016-04" db="EMBL/GenBank/DDBJ databases">
        <authorList>
            <person name="Evans L.H."/>
            <person name="Alamgir A."/>
            <person name="Owens N."/>
            <person name="Weber N.D."/>
            <person name="Virtaneva K."/>
            <person name="Barbian K."/>
            <person name="Babar A."/>
            <person name="Rosenke K."/>
        </authorList>
    </citation>
    <scope>NUCLEOTIDE SEQUENCE</scope>
    <source>
        <strain evidence="13">86-1</strain>
    </source>
</reference>
<evidence type="ECO:0000256" key="8">
    <source>
        <dbReference type="ARBA" id="ARBA00022840"/>
    </source>
</evidence>
<dbReference type="NCBIfam" id="TIGR00482">
    <property type="entry name" value="nicotinate (nicotinamide) nucleotide adenylyltransferase"/>
    <property type="match status" value="1"/>
</dbReference>
<dbReference type="EC" id="2.7.7.18" evidence="11"/>
<dbReference type="AlphaFoldDB" id="A0A212IWB3"/>
<dbReference type="Pfam" id="PF01467">
    <property type="entry name" value="CTP_transf_like"/>
    <property type="match status" value="1"/>
</dbReference>
<proteinExistence type="inferred from homology"/>
<dbReference type="CDD" id="cd02165">
    <property type="entry name" value="NMNAT"/>
    <property type="match status" value="1"/>
</dbReference>
<dbReference type="Gene3D" id="3.40.50.620">
    <property type="entry name" value="HUPs"/>
    <property type="match status" value="1"/>
</dbReference>
<evidence type="ECO:0000256" key="10">
    <source>
        <dbReference type="ARBA" id="ARBA00048721"/>
    </source>
</evidence>
<keyword evidence="8 11" id="KW-0067">ATP-binding</keyword>
<comment type="similarity">
    <text evidence="3 11">Belongs to the NadD family.</text>
</comment>
<evidence type="ECO:0000256" key="6">
    <source>
        <dbReference type="ARBA" id="ARBA00022695"/>
    </source>
</evidence>
<feature type="domain" description="Cytidyltransferase-like" evidence="12">
    <location>
        <begin position="13"/>
        <end position="170"/>
    </location>
</feature>
<evidence type="ECO:0000259" key="12">
    <source>
        <dbReference type="Pfam" id="PF01467"/>
    </source>
</evidence>
<keyword evidence="4 11" id="KW-0662">Pyridine nucleotide biosynthesis</keyword>
<evidence type="ECO:0000256" key="5">
    <source>
        <dbReference type="ARBA" id="ARBA00022679"/>
    </source>
</evidence>